<keyword evidence="2" id="KW-1185">Reference proteome</keyword>
<dbReference type="AlphaFoldDB" id="A0A974PXI1"/>
<gene>
    <name evidence="1" type="ORF">IWH25_16190</name>
</gene>
<dbReference type="Proteomes" id="UP000663444">
    <property type="component" value="Chromosome"/>
</dbReference>
<proteinExistence type="predicted"/>
<dbReference type="RefSeq" id="WP_203386796.1">
    <property type="nucleotide sequence ID" value="NZ_CP064781.1"/>
</dbReference>
<evidence type="ECO:0000313" key="2">
    <source>
        <dbReference type="Proteomes" id="UP000663444"/>
    </source>
</evidence>
<name>A0A974PXI1_9RHOO</name>
<accession>A0A974PXI1</accession>
<sequence length="68" mass="7620">MKIPSLSNLIRLALLRGLMRLGGFILRRAAASTMRPARAHAQRAAHAAPGRVIDGEFRRVDPRHHNSW</sequence>
<organism evidence="1 2">
    <name type="scientific">Azospira restricta</name>
    <dbReference type="NCBI Taxonomy" id="404405"/>
    <lineage>
        <taxon>Bacteria</taxon>
        <taxon>Pseudomonadati</taxon>
        <taxon>Pseudomonadota</taxon>
        <taxon>Betaproteobacteria</taxon>
        <taxon>Rhodocyclales</taxon>
        <taxon>Rhodocyclaceae</taxon>
        <taxon>Azospira</taxon>
    </lineage>
</organism>
<evidence type="ECO:0000313" key="1">
    <source>
        <dbReference type="EMBL" id="QRJ63267.1"/>
    </source>
</evidence>
<protein>
    <submittedName>
        <fullName evidence="1">Uncharacterized protein</fullName>
    </submittedName>
</protein>
<dbReference type="EMBL" id="CP064781">
    <property type="protein sequence ID" value="QRJ63267.1"/>
    <property type="molecule type" value="Genomic_DNA"/>
</dbReference>
<dbReference type="KEGG" id="ares:IWH25_16190"/>
<reference evidence="1" key="1">
    <citation type="submission" date="2020-11" db="EMBL/GenBank/DDBJ databases">
        <title>Azospira restricta DSM 18626 genome sequence.</title>
        <authorList>
            <person name="Moe W.M."/>
        </authorList>
    </citation>
    <scope>NUCLEOTIDE SEQUENCE</scope>
    <source>
        <strain evidence="1">DSM 18626</strain>
    </source>
</reference>